<protein>
    <recommendedName>
        <fullName evidence="6">Peptidase S54 rhomboid domain-containing protein</fullName>
    </recommendedName>
</protein>
<evidence type="ECO:0000256" key="1">
    <source>
        <dbReference type="ARBA" id="ARBA00004141"/>
    </source>
</evidence>
<proteinExistence type="predicted"/>
<evidence type="ECO:0000313" key="7">
    <source>
        <dbReference type="EMBL" id="GAA1615835.1"/>
    </source>
</evidence>
<keyword evidence="3 5" id="KW-1133">Transmembrane helix</keyword>
<keyword evidence="2 5" id="KW-0812">Transmembrane</keyword>
<evidence type="ECO:0000313" key="8">
    <source>
        <dbReference type="Proteomes" id="UP001500064"/>
    </source>
</evidence>
<name>A0ABN2ERW9_9ACTN</name>
<gene>
    <name evidence="7" type="ORF">GCM10009733_010170</name>
</gene>
<evidence type="ECO:0000256" key="2">
    <source>
        <dbReference type="ARBA" id="ARBA00022692"/>
    </source>
</evidence>
<keyword evidence="4 5" id="KW-0472">Membrane</keyword>
<evidence type="ECO:0000259" key="6">
    <source>
        <dbReference type="Pfam" id="PF01694"/>
    </source>
</evidence>
<feature type="transmembrane region" description="Helical" evidence="5">
    <location>
        <begin position="12"/>
        <end position="30"/>
    </location>
</feature>
<evidence type="ECO:0000256" key="4">
    <source>
        <dbReference type="ARBA" id="ARBA00023136"/>
    </source>
</evidence>
<organism evidence="7 8">
    <name type="scientific">Nonomuraea maheshkhaliensis</name>
    <dbReference type="NCBI Taxonomy" id="419590"/>
    <lineage>
        <taxon>Bacteria</taxon>
        <taxon>Bacillati</taxon>
        <taxon>Actinomycetota</taxon>
        <taxon>Actinomycetes</taxon>
        <taxon>Streptosporangiales</taxon>
        <taxon>Streptosporangiaceae</taxon>
        <taxon>Nonomuraea</taxon>
    </lineage>
</organism>
<comment type="caution">
    <text evidence="7">The sequence shown here is derived from an EMBL/GenBank/DDBJ whole genome shotgun (WGS) entry which is preliminary data.</text>
</comment>
<feature type="transmembrane region" description="Helical" evidence="5">
    <location>
        <begin position="61"/>
        <end position="80"/>
    </location>
</feature>
<dbReference type="Pfam" id="PF01694">
    <property type="entry name" value="Rhomboid"/>
    <property type="match status" value="1"/>
</dbReference>
<feature type="transmembrane region" description="Helical" evidence="5">
    <location>
        <begin position="87"/>
        <end position="106"/>
    </location>
</feature>
<comment type="subcellular location">
    <subcellularLocation>
        <location evidence="1">Membrane</location>
        <topology evidence="1">Multi-pass membrane protein</topology>
    </subcellularLocation>
</comment>
<feature type="transmembrane region" description="Helical" evidence="5">
    <location>
        <begin position="112"/>
        <end position="131"/>
    </location>
</feature>
<dbReference type="Gene3D" id="1.20.1540.10">
    <property type="entry name" value="Rhomboid-like"/>
    <property type="match status" value="1"/>
</dbReference>
<feature type="transmembrane region" description="Helical" evidence="5">
    <location>
        <begin position="160"/>
        <end position="177"/>
    </location>
</feature>
<feature type="domain" description="Peptidase S54 rhomboid" evidence="6">
    <location>
        <begin position="47"/>
        <end position="145"/>
    </location>
</feature>
<reference evidence="7 8" key="1">
    <citation type="journal article" date="2019" name="Int. J. Syst. Evol. Microbiol.">
        <title>The Global Catalogue of Microorganisms (GCM) 10K type strain sequencing project: providing services to taxonomists for standard genome sequencing and annotation.</title>
        <authorList>
            <consortium name="The Broad Institute Genomics Platform"/>
            <consortium name="The Broad Institute Genome Sequencing Center for Infectious Disease"/>
            <person name="Wu L."/>
            <person name="Ma J."/>
        </authorList>
    </citation>
    <scope>NUCLEOTIDE SEQUENCE [LARGE SCALE GENOMIC DNA]</scope>
    <source>
        <strain evidence="7 8">JCM 13929</strain>
    </source>
</reference>
<feature type="transmembrane region" description="Helical" evidence="5">
    <location>
        <begin position="184"/>
        <end position="201"/>
    </location>
</feature>
<sequence>MCEACAVDKPFLTVAVFVVTAVPSLLQFVIPGLEPALMRDPAAIAGGEWWRLGTALVVQDGGVLGTLFNLGFLAVLGYVAERALGPARWAVLYLSGAVVGEAAGFLLDQPGAGNSVALCGLAGGLVLVGGAERVSYERALGAFYAVVSGAWLPAASGDTWGWVVTVVLVVAASQLVARRESLPGWLPVAVFGVAAVVLMALRDLHGFALLGGLAVGWISNARFPLLPGRTSPA</sequence>
<dbReference type="SUPFAM" id="SSF144091">
    <property type="entry name" value="Rhomboid-like"/>
    <property type="match status" value="1"/>
</dbReference>
<evidence type="ECO:0000256" key="3">
    <source>
        <dbReference type="ARBA" id="ARBA00022989"/>
    </source>
</evidence>
<dbReference type="InterPro" id="IPR035952">
    <property type="entry name" value="Rhomboid-like_sf"/>
</dbReference>
<feature type="transmembrane region" description="Helical" evidence="5">
    <location>
        <begin position="138"/>
        <end position="154"/>
    </location>
</feature>
<dbReference type="EMBL" id="BAAAMU010000004">
    <property type="protein sequence ID" value="GAA1615835.1"/>
    <property type="molecule type" value="Genomic_DNA"/>
</dbReference>
<dbReference type="InterPro" id="IPR022764">
    <property type="entry name" value="Peptidase_S54_rhomboid_dom"/>
</dbReference>
<keyword evidence="8" id="KW-1185">Reference proteome</keyword>
<dbReference type="Proteomes" id="UP001500064">
    <property type="component" value="Unassembled WGS sequence"/>
</dbReference>
<accession>A0ABN2ERW9</accession>
<evidence type="ECO:0000256" key="5">
    <source>
        <dbReference type="SAM" id="Phobius"/>
    </source>
</evidence>